<name>A0A7C8KH14_ORBOL</name>
<gene>
    <name evidence="1" type="ORF">TWF788_008909</name>
</gene>
<evidence type="ECO:0000313" key="1">
    <source>
        <dbReference type="EMBL" id="KAF3173536.1"/>
    </source>
</evidence>
<dbReference type="AlphaFoldDB" id="A0A7C8KH14"/>
<dbReference type="Proteomes" id="UP000479691">
    <property type="component" value="Unassembled WGS sequence"/>
</dbReference>
<evidence type="ECO:0000313" key="2">
    <source>
        <dbReference type="Proteomes" id="UP000479691"/>
    </source>
</evidence>
<reference evidence="1 2" key="1">
    <citation type="submission" date="2019-06" db="EMBL/GenBank/DDBJ databases">
        <authorList>
            <person name="Palmer J.M."/>
        </authorList>
    </citation>
    <scope>NUCLEOTIDE SEQUENCE [LARGE SCALE GENOMIC DNA]</scope>
    <source>
        <strain evidence="1 2">TWF788</strain>
    </source>
</reference>
<protein>
    <recommendedName>
        <fullName evidence="3">F-box domain-containing protein</fullName>
    </recommendedName>
</protein>
<proteinExistence type="predicted"/>
<sequence>MVSTPTHLHQTLSSVALRISEILGEILSYLPFKKLKTDCRAVYRIWKKTVETLPGLKIYTGTGLLASDITLVGENATIEDPVPQLTEVAKECLELFRRKAASIIKGHPYWTVKETLSRRCLKSLEKSHRQFKKG</sequence>
<dbReference type="EMBL" id="JAABOE010000059">
    <property type="protein sequence ID" value="KAF3173536.1"/>
    <property type="molecule type" value="Genomic_DNA"/>
</dbReference>
<accession>A0A7C8KH14</accession>
<comment type="caution">
    <text evidence="1">The sequence shown here is derived from an EMBL/GenBank/DDBJ whole genome shotgun (WGS) entry which is preliminary data.</text>
</comment>
<organism evidence="1 2">
    <name type="scientific">Orbilia oligospora</name>
    <name type="common">Nematode-trapping fungus</name>
    <name type="synonym">Arthrobotrys oligospora</name>
    <dbReference type="NCBI Taxonomy" id="2813651"/>
    <lineage>
        <taxon>Eukaryota</taxon>
        <taxon>Fungi</taxon>
        <taxon>Dikarya</taxon>
        <taxon>Ascomycota</taxon>
        <taxon>Pezizomycotina</taxon>
        <taxon>Orbiliomycetes</taxon>
        <taxon>Orbiliales</taxon>
        <taxon>Orbiliaceae</taxon>
        <taxon>Orbilia</taxon>
    </lineage>
</organism>
<evidence type="ECO:0008006" key="3">
    <source>
        <dbReference type="Google" id="ProtNLM"/>
    </source>
</evidence>